<dbReference type="InterPro" id="IPR029044">
    <property type="entry name" value="Nucleotide-diphossugar_trans"/>
</dbReference>
<keyword evidence="3" id="KW-0732">Signal</keyword>
<name>A0A2S5B2U3_9BASI</name>
<dbReference type="InterPro" id="IPR001296">
    <property type="entry name" value="Glyco_trans_1"/>
</dbReference>
<reference evidence="7 8" key="1">
    <citation type="journal article" date="2018" name="Front. Microbiol.">
        <title>Prospects for Fungal Bioremediation of Acidic Radioactive Waste Sites: Characterization and Genome Sequence of Rhodotorula taiwanensis MD1149.</title>
        <authorList>
            <person name="Tkavc R."/>
            <person name="Matrosova V.Y."/>
            <person name="Grichenko O.E."/>
            <person name="Gostincar C."/>
            <person name="Volpe R.P."/>
            <person name="Klimenkova P."/>
            <person name="Gaidamakova E.K."/>
            <person name="Zhou C.E."/>
            <person name="Stewart B.J."/>
            <person name="Lyman M.G."/>
            <person name="Malfatti S.A."/>
            <person name="Rubinfeld B."/>
            <person name="Courtot M."/>
            <person name="Singh J."/>
            <person name="Dalgard C.L."/>
            <person name="Hamilton T."/>
            <person name="Frey K.G."/>
            <person name="Gunde-Cimerman N."/>
            <person name="Dugan L."/>
            <person name="Daly M.J."/>
        </authorList>
    </citation>
    <scope>NUCLEOTIDE SEQUENCE [LARGE SCALE GENOMIC DNA]</scope>
    <source>
        <strain evidence="7 8">MD1149</strain>
    </source>
</reference>
<keyword evidence="8" id="KW-1185">Reference proteome</keyword>
<feature type="compositionally biased region" description="Basic and acidic residues" evidence="2">
    <location>
        <begin position="1910"/>
        <end position="1926"/>
    </location>
</feature>
<dbReference type="PANTHER" id="PTHR22916">
    <property type="entry name" value="GLYCOSYLTRANSFERASE"/>
    <property type="match status" value="1"/>
</dbReference>
<evidence type="ECO:0000259" key="4">
    <source>
        <dbReference type="Pfam" id="PF00534"/>
    </source>
</evidence>
<feature type="region of interest" description="Disordered" evidence="2">
    <location>
        <begin position="1910"/>
        <end position="1931"/>
    </location>
</feature>
<dbReference type="Pfam" id="PF01501">
    <property type="entry name" value="Glyco_transf_8"/>
    <property type="match status" value="1"/>
</dbReference>
<feature type="domain" description="Glycosyl transferase family 1" evidence="4">
    <location>
        <begin position="352"/>
        <end position="510"/>
    </location>
</feature>
<dbReference type="CDD" id="cd03801">
    <property type="entry name" value="GT4_PimA-like"/>
    <property type="match status" value="1"/>
</dbReference>
<dbReference type="Gene3D" id="3.40.50.2000">
    <property type="entry name" value="Glycogen Phosphorylase B"/>
    <property type="match status" value="2"/>
</dbReference>
<evidence type="ECO:0000256" key="3">
    <source>
        <dbReference type="SAM" id="SignalP"/>
    </source>
</evidence>
<evidence type="ECO:0000256" key="2">
    <source>
        <dbReference type="SAM" id="MobiDB-lite"/>
    </source>
</evidence>
<keyword evidence="1" id="KW-0328">Glycosyltransferase</keyword>
<dbReference type="GO" id="GO:0016758">
    <property type="term" value="F:hexosyltransferase activity"/>
    <property type="evidence" value="ECO:0007669"/>
    <property type="project" value="UniProtKB-ARBA"/>
</dbReference>
<organism evidence="7 8">
    <name type="scientific">Rhodotorula taiwanensis</name>
    <dbReference type="NCBI Taxonomy" id="741276"/>
    <lineage>
        <taxon>Eukaryota</taxon>
        <taxon>Fungi</taxon>
        <taxon>Dikarya</taxon>
        <taxon>Basidiomycota</taxon>
        <taxon>Pucciniomycotina</taxon>
        <taxon>Microbotryomycetes</taxon>
        <taxon>Sporidiobolales</taxon>
        <taxon>Sporidiobolaceae</taxon>
        <taxon>Rhodotorula</taxon>
    </lineage>
</organism>
<evidence type="ECO:0000259" key="6">
    <source>
        <dbReference type="Pfam" id="PF13439"/>
    </source>
</evidence>
<dbReference type="PANTHER" id="PTHR22916:SF3">
    <property type="entry name" value="UDP-GLCNAC:BETAGAL BETA-1,3-N-ACETYLGLUCOSAMINYLTRANSFERASE-LIKE PROTEIN 1"/>
    <property type="match status" value="1"/>
</dbReference>
<proteinExistence type="predicted"/>
<dbReference type="STRING" id="741276.A0A2S5B2U3"/>
<dbReference type="OrthoDB" id="3784at2759"/>
<feature type="region of interest" description="Disordered" evidence="2">
    <location>
        <begin position="69"/>
        <end position="110"/>
    </location>
</feature>
<dbReference type="SUPFAM" id="SSF53448">
    <property type="entry name" value="Nucleotide-diphospho-sugar transferases"/>
    <property type="match status" value="2"/>
</dbReference>
<dbReference type="InterPro" id="IPR028098">
    <property type="entry name" value="Glyco_trans_4-like_N"/>
</dbReference>
<sequence length="2004" mass="223149">MPAWHLPRKLTRLLRYLVLSAVLCTLACYSHQWCAAPVTFSRAALNRYVGHSDIDFAWGSILHRFQNHPRPPRAREPFPWSETRPRSRGRRRRRGPQAEPSPASGGASADATQPIRVLIVTSELSGLHTNGGIGTAFLELAQTLATAGGGAEFETTILVAHLESTFPVKKREVLKEDFATKQISLRFVEQEPQPFWPQAWTPIASMRVWRWLRARDGDFDIVHFPDNTGIGYFATLGKHEGLALDRTKVVVGLHGADVEWAAMLNKRYPVDKYAVELGVFERRTAEMADAVVAPSEYMLDYVRSRGWTVPKLALVIPNIVQLPALPPTRTRTPAQIRYGAHEDTRVRSITELVFFGRLEERKGTKMFIQALEALYSNPETAARMSGIGKITFLGRDQPDVRTRTEASTLIAGALNGIKEHTNATFDFEFLRKLDRDDALAYLRPPHRLALLPSLADNSPSTVLECIAYGIRFLTSNVGGIPELIHPEDRSRVIASPLAKAFAHDLLETLERLQRTSWKTVRAAPATQTAGKDWIAFHDWLAETPTRAPRLASASWSDSKSPLVSICITHHERSHLVPQLLDSLLLQTETNFEVILIDDGSTSEDTKRALDELNDRYFRNETIRADRPGWTFLRTNNAYLGEARNRAARRARGEWLLFLDDDDVLKPHALETLLRVARRTGASALSTWLDEFATDAYPLVDKYTNGSIQLPHRRTYWFLGQELSPGLVGNSFGSGNIFVTRTAFARVGGFSTYRDVGGEDWEFWTKLALTAGTGGEEKHLVVPEELIFTRSDPARDSMKFSMDPWDAHFRSAVPVLNDPRVQDLGLAHALMLLKGVVTREYATPAFADSRSDYQHAQGWSGWFYSFEQLPKNGADRENWAPSLAADKLAMLPIDETGFVMDLHHLRLPFIDDAAQSGHVSLRGERIAAIRSFRSPKSMHVAVDFDYRSDHACGDGTRLTLVRTGGPGEPPETLASFMTMDEEYGEFGGAVTLRPGNTLHIVSDPLDDDACDRVEVHLKMTPIEVENSSWSALSRRAALAQHEERRAIEADKPTPGSDEIWTTVPDNRPDEDSLFNIALIFDRNRYPHAMSVIRSIRHFTTSRTLVFHLVVTRDVREELEEYFAGTNMTLHLYDHNLCAFVAKTVLPFSNPEIHVSAHCKMFLSEIVKDAERILYLDTDVTVLSDLSACYNRPSANPAALLSMSVDMGDACQRSPNACWPIGMHWRIPPGLECGNVPFRHARERVAPQSCAEEGELETLQVNGGVILFELARMKDAGFLERYVQSIVHHFRIMDNRLARWGEQDFINSFFRLFPEDLELLPCGCNYQWFGARREVKCGAQPVHIAHHWAHGIAARTQDPYNTLFYHFADNRPDAPLPTVPDLSASAAGAPNSSEIDVVHTRNCPRQDHDCSPAFEECEFGKPVLAVSRILSATFAADLSDSLEAQAYPKLSHLVAVPEGVDLPPATFERDEVALKSDPAERYAALCEKCGALARPDSTCTTPPEGASDRKRYFDCVCSIPDETTTALIDLTTRAAQREDPAWLLYIDDDRLFVAPESLSHLMARVDSTQDLILFRSNTSTAEQTHPFRRKILPKSTLEGVGFLFHSSHLDLAKWDPSTGCGRWRLLNQLASRLRVKWLDIVPTMEHPLQRHLPATQASEFKTSIVILETRGRHSWSDELVLRLQVPEYEPLVEDIIVASVDAVEGAYGDDIVVFNPSPGSGLSEIAALAASDRIVLLSDSVAIDKRALTSLLTFHLDEPARLAGLFGGSDGEGEFPPPLLTHQEDFDPYTEPDALVGSPTWTHLSSRVVLTARSHLEELAELLEAREDAGGDPLHPICHPVLLSAISTRSAGGLAPMRVLLPTKSVTDRVYDCRMRNYADVALGVAAGDWAMPREQAGHEFAAHSDGHDFAAHRDGHDDAASGDKAGAHDIPTIDEEDPFADLETPTLAECIASVNEILGSEDWTVTGDDVGVSGPLGNKIKIEKASSIEVSQWEEARVMERCLRR</sequence>
<feature type="compositionally biased region" description="Basic residues" evidence="2">
    <location>
        <begin position="86"/>
        <end position="95"/>
    </location>
</feature>
<feature type="compositionally biased region" description="Low complexity" evidence="2">
    <location>
        <begin position="97"/>
        <end position="110"/>
    </location>
</feature>
<dbReference type="SUPFAM" id="SSF53756">
    <property type="entry name" value="UDP-Glycosyltransferase/glycogen phosphorylase"/>
    <property type="match status" value="1"/>
</dbReference>
<dbReference type="Pfam" id="PF00534">
    <property type="entry name" value="Glycos_transf_1"/>
    <property type="match status" value="1"/>
</dbReference>
<gene>
    <name evidence="7" type="ORF">BMF94_5842</name>
</gene>
<accession>A0A2S5B2U3</accession>
<feature type="domain" description="Glycosyltransferase subfamily 4-like N-terminal" evidence="6">
    <location>
        <begin position="131"/>
        <end position="320"/>
    </location>
</feature>
<keyword evidence="1" id="KW-0808">Transferase</keyword>
<feature type="signal peptide" evidence="3">
    <location>
        <begin position="1"/>
        <end position="35"/>
    </location>
</feature>
<evidence type="ECO:0000256" key="1">
    <source>
        <dbReference type="ARBA" id="ARBA00022676"/>
    </source>
</evidence>
<dbReference type="Pfam" id="PF00535">
    <property type="entry name" value="Glycos_transf_2"/>
    <property type="match status" value="1"/>
</dbReference>
<evidence type="ECO:0000313" key="7">
    <source>
        <dbReference type="EMBL" id="POY71085.1"/>
    </source>
</evidence>
<feature type="domain" description="Glycosyltransferase 2-like" evidence="5">
    <location>
        <begin position="564"/>
        <end position="691"/>
    </location>
</feature>
<comment type="caution">
    <text evidence="7">The sequence shown here is derived from an EMBL/GenBank/DDBJ whole genome shotgun (WGS) entry which is preliminary data.</text>
</comment>
<dbReference type="EMBL" id="PJQD01000086">
    <property type="protein sequence ID" value="POY71085.1"/>
    <property type="molecule type" value="Genomic_DNA"/>
</dbReference>
<evidence type="ECO:0008006" key="9">
    <source>
        <dbReference type="Google" id="ProtNLM"/>
    </source>
</evidence>
<dbReference type="InterPro" id="IPR002495">
    <property type="entry name" value="Glyco_trans_8"/>
</dbReference>
<dbReference type="Pfam" id="PF13439">
    <property type="entry name" value="Glyco_transf_4"/>
    <property type="match status" value="1"/>
</dbReference>
<dbReference type="Gene3D" id="3.90.550.10">
    <property type="entry name" value="Spore Coat Polysaccharide Biosynthesis Protein SpsA, Chain A"/>
    <property type="match status" value="2"/>
</dbReference>
<feature type="chain" id="PRO_5015654196" description="Proteophosphoglycan ppg4" evidence="3">
    <location>
        <begin position="36"/>
        <end position="2004"/>
    </location>
</feature>
<evidence type="ECO:0000313" key="8">
    <source>
        <dbReference type="Proteomes" id="UP000237144"/>
    </source>
</evidence>
<dbReference type="InterPro" id="IPR001173">
    <property type="entry name" value="Glyco_trans_2-like"/>
</dbReference>
<dbReference type="Proteomes" id="UP000237144">
    <property type="component" value="Unassembled WGS sequence"/>
</dbReference>
<protein>
    <recommendedName>
        <fullName evidence="9">Proteophosphoglycan ppg4</fullName>
    </recommendedName>
</protein>
<evidence type="ECO:0000259" key="5">
    <source>
        <dbReference type="Pfam" id="PF00535"/>
    </source>
</evidence>
<dbReference type="CDD" id="cd00761">
    <property type="entry name" value="Glyco_tranf_GTA_type"/>
    <property type="match status" value="1"/>
</dbReference>